<sequence>MAEPTLQDQEVELRTLQAEIKQAEQSLESDFANYAAQNTTPELESLFFDDKAGFVKKLLQMQNQFLQEKLGSKVQRAQELQGEITQKRNMQDLEAAKQAFLQQHPDANMDEIMAFYHEDLPPKYQRQLESLQGVEFFNALYELYKAYKGPQEPPEAQEAQEAPQELPQRLEGNSAQNPSGGDASMVMNRF</sequence>
<dbReference type="AlphaFoldDB" id="A0A553UMQ8"/>
<keyword evidence="1" id="KW-0175">Coiled coil</keyword>
<keyword evidence="4" id="KW-1185">Reference proteome</keyword>
<evidence type="ECO:0000313" key="3">
    <source>
        <dbReference type="EMBL" id="TSA81487.1"/>
    </source>
</evidence>
<feature type="coiled-coil region" evidence="1">
    <location>
        <begin position="6"/>
        <end position="33"/>
    </location>
</feature>
<evidence type="ECO:0000313" key="4">
    <source>
        <dbReference type="Proteomes" id="UP000319322"/>
    </source>
</evidence>
<accession>A0A553UMQ8</accession>
<reference evidence="3 4" key="3">
    <citation type="submission" date="2019-07" db="EMBL/GenBank/DDBJ databases">
        <authorList>
            <person name="Papic B."/>
        </authorList>
    </citation>
    <scope>NUCLEOTIDE SEQUENCE [LARGE SCALE GENOMIC DNA]</scope>
    <source>
        <strain evidence="3 4">L8b</strain>
    </source>
</reference>
<name>A0A553UMQ8_9HELI</name>
<dbReference type="RefSeq" id="WP_120947510.1">
    <property type="nucleotide sequence ID" value="NZ_QXQS01000001.1"/>
</dbReference>
<gene>
    <name evidence="3" type="ORF">FNE76_06535</name>
</gene>
<reference evidence="3 4" key="1">
    <citation type="submission" date="2019-07" db="EMBL/GenBank/DDBJ databases">
        <title>Helicobacter labacensis sp. nov., Helicobacter mehlei sp. nov. and Helicobacter vulpis sp. nov., isolated from gastric mucosa of red fox (Vulpis vulpis).</title>
        <authorList>
            <person name="Kusar D."/>
            <person name="Gruntar I."/>
            <person name="Pate M."/>
            <person name="Zajc U."/>
            <person name="Ocepek M."/>
        </authorList>
    </citation>
    <scope>NUCLEOTIDE SEQUENCE [LARGE SCALE GENOMIC DNA]</scope>
    <source>
        <strain evidence="3 4">L8b</strain>
    </source>
</reference>
<evidence type="ECO:0000256" key="2">
    <source>
        <dbReference type="SAM" id="MobiDB-lite"/>
    </source>
</evidence>
<organism evidence="3 4">
    <name type="scientific">Helicobacter mehlei</name>
    <dbReference type="NCBI Taxonomy" id="2316080"/>
    <lineage>
        <taxon>Bacteria</taxon>
        <taxon>Pseudomonadati</taxon>
        <taxon>Campylobacterota</taxon>
        <taxon>Epsilonproteobacteria</taxon>
        <taxon>Campylobacterales</taxon>
        <taxon>Helicobacteraceae</taxon>
        <taxon>Helicobacter</taxon>
    </lineage>
</organism>
<reference evidence="4" key="2">
    <citation type="submission" date="2019-07" db="EMBL/GenBank/DDBJ databases">
        <title>Helicobacter labacensis sp. nov., Helicobacter mehlei sp. nov. and Helicobacter vulpis sp. nov., isolated from gastric mucosa of red fox (Vulpis vulpis).</title>
        <authorList>
            <person name="Papic B."/>
        </authorList>
    </citation>
    <scope>NUCLEOTIDE SEQUENCE [LARGE SCALE GENOMIC DNA]</scope>
    <source>
        <strain evidence="4">L8b</strain>
    </source>
</reference>
<evidence type="ECO:0000256" key="1">
    <source>
        <dbReference type="SAM" id="Coils"/>
    </source>
</evidence>
<proteinExistence type="predicted"/>
<feature type="region of interest" description="Disordered" evidence="2">
    <location>
        <begin position="148"/>
        <end position="190"/>
    </location>
</feature>
<comment type="caution">
    <text evidence="3">The sequence shown here is derived from an EMBL/GenBank/DDBJ whole genome shotgun (WGS) entry which is preliminary data.</text>
</comment>
<dbReference type="EMBL" id="VKGC01000019">
    <property type="protein sequence ID" value="TSA81487.1"/>
    <property type="molecule type" value="Genomic_DNA"/>
</dbReference>
<protein>
    <submittedName>
        <fullName evidence="3">Coiled-coil domain-containing protein</fullName>
    </submittedName>
</protein>
<dbReference type="Proteomes" id="UP000319322">
    <property type="component" value="Unassembled WGS sequence"/>
</dbReference>
<feature type="compositionally biased region" description="Low complexity" evidence="2">
    <location>
        <begin position="154"/>
        <end position="167"/>
    </location>
</feature>